<feature type="active site" description="Proton acceptor" evidence="3">
    <location>
        <position position="265"/>
    </location>
</feature>
<evidence type="ECO:0000256" key="6">
    <source>
        <dbReference type="SAM" id="Phobius"/>
    </source>
</evidence>
<dbReference type="GO" id="GO:0005524">
    <property type="term" value="F:ATP binding"/>
    <property type="evidence" value="ECO:0007669"/>
    <property type="project" value="UniProtKB-KW"/>
</dbReference>
<comment type="similarity">
    <text evidence="1 5">Belongs to the GDA1/CD39 NTPase family.</text>
</comment>
<dbReference type="GO" id="GO:0045134">
    <property type="term" value="F:UDP phosphatase activity"/>
    <property type="evidence" value="ECO:0007669"/>
    <property type="project" value="TreeGrafter"/>
</dbReference>
<dbReference type="OrthoDB" id="6372431at2759"/>
<feature type="binding site" evidence="4">
    <location>
        <begin position="305"/>
        <end position="309"/>
    </location>
    <ligand>
        <name>ATP</name>
        <dbReference type="ChEBI" id="CHEBI:30616"/>
    </ligand>
</feature>
<sequence length="622" mass="69044">MVPTEKQVGALTITVHSELPEGDPQGMFVIKIHPTATGRQLLRLLCREANITMNRDFALHLLSGDLIPLDYSLTSANIQEGSVVYWKRDGELFYAQGTKRCNTYWFLGGVSLLIGVVGLIVIIYINQKKEDYNNYGVVFDAGSSHTSMFIYKWNGEKFNQTGLVVQDGPKCNIAGGAISAYVNNASGAGASLKECLDFATRQIPAEKLSQTPVYLGATAGMRLLEKENKSASDAVMESVRKMLSQYHFQFAQPQSQSRILTGTQEGAYSWITSNYLSGTFHVHPPSDAVVPDLIVSSVGALDLGGASAQISFIPNNTQELPEEFVFNMNLYGEKYSLYTYSFLCFGINEAATRLQAVLLQDQNFTRTVRNPCAPRGSVVNVSHADIFTSPCVTGPDSVFAFGHKIHPPSDNMQDTEYSFVGESNASACDALVKSSLFNFSSPCNFSHCSFNGIFQPPVFGDYYAFSSFFYLMEFLNLTSSNLISYSHFTNASSKLCSMDWDQVQHMKSDVTNNLVWYCFQSVYINILLVEGYQFDPSTSWNSIHFVETVSGIDVGWTLGFMIKESSEASVMIPEEPMNTVLFVLLVILFVAFIIIAFLFAVKGRRHYRIQRHYSPISSYGSV</sequence>
<keyword evidence="8" id="KW-1185">Reference proteome</keyword>
<dbReference type="GO" id="GO:0009134">
    <property type="term" value="P:nucleoside diphosphate catabolic process"/>
    <property type="evidence" value="ECO:0007669"/>
    <property type="project" value="TreeGrafter"/>
</dbReference>
<evidence type="ECO:0000256" key="1">
    <source>
        <dbReference type="ARBA" id="ARBA00009283"/>
    </source>
</evidence>
<dbReference type="PANTHER" id="PTHR11782">
    <property type="entry name" value="ADENOSINE/GUANOSINE DIPHOSPHATASE"/>
    <property type="match status" value="1"/>
</dbReference>
<dbReference type="OMA" id="FMLNFTN"/>
<name>A0A2T7PB65_POMCA</name>
<evidence type="ECO:0000256" key="4">
    <source>
        <dbReference type="PIRSR" id="PIRSR600407-2"/>
    </source>
</evidence>
<keyword evidence="2 5" id="KW-0378">Hydrolase</keyword>
<evidence type="ECO:0000256" key="5">
    <source>
        <dbReference type="RuleBase" id="RU003833"/>
    </source>
</evidence>
<dbReference type="Proteomes" id="UP000245119">
    <property type="component" value="Linkage Group LG5"/>
</dbReference>
<dbReference type="Gene3D" id="3.30.420.150">
    <property type="entry name" value="Exopolyphosphatase. Domain 2"/>
    <property type="match status" value="1"/>
</dbReference>
<comment type="caution">
    <text evidence="7">The sequence shown here is derived from an EMBL/GenBank/DDBJ whole genome shotgun (WGS) entry which is preliminary data.</text>
</comment>
<dbReference type="AlphaFoldDB" id="A0A2T7PB65"/>
<dbReference type="Gene3D" id="3.30.420.40">
    <property type="match status" value="1"/>
</dbReference>
<dbReference type="PROSITE" id="PS01238">
    <property type="entry name" value="GDA1_CD39_NTPASE"/>
    <property type="match status" value="1"/>
</dbReference>
<dbReference type="GO" id="GO:0005886">
    <property type="term" value="C:plasma membrane"/>
    <property type="evidence" value="ECO:0007669"/>
    <property type="project" value="TreeGrafter"/>
</dbReference>
<feature type="transmembrane region" description="Helical" evidence="6">
    <location>
        <begin position="580"/>
        <end position="601"/>
    </location>
</feature>
<keyword evidence="4" id="KW-0067">ATP-binding</keyword>
<dbReference type="InterPro" id="IPR000407">
    <property type="entry name" value="GDA1_CD39_NTPase"/>
</dbReference>
<dbReference type="GO" id="GO:0004382">
    <property type="term" value="F:GDP phosphatase activity"/>
    <property type="evidence" value="ECO:0007669"/>
    <property type="project" value="TreeGrafter"/>
</dbReference>
<keyword evidence="6" id="KW-0812">Transmembrane</keyword>
<evidence type="ECO:0000313" key="7">
    <source>
        <dbReference type="EMBL" id="PVD30657.1"/>
    </source>
</evidence>
<evidence type="ECO:0000313" key="8">
    <source>
        <dbReference type="Proteomes" id="UP000245119"/>
    </source>
</evidence>
<reference evidence="7 8" key="1">
    <citation type="submission" date="2018-04" db="EMBL/GenBank/DDBJ databases">
        <title>The genome of golden apple snail Pomacea canaliculata provides insight into stress tolerance and invasive adaptation.</title>
        <authorList>
            <person name="Liu C."/>
            <person name="Liu B."/>
            <person name="Ren Y."/>
            <person name="Zhang Y."/>
            <person name="Wang H."/>
            <person name="Li S."/>
            <person name="Jiang F."/>
            <person name="Yin L."/>
            <person name="Zhang G."/>
            <person name="Qian W."/>
            <person name="Fan W."/>
        </authorList>
    </citation>
    <scope>NUCLEOTIDE SEQUENCE [LARGE SCALE GENOMIC DNA]</scope>
    <source>
        <strain evidence="7">SZHN2017</strain>
        <tissue evidence="7">Muscle</tissue>
    </source>
</reference>
<dbReference type="EMBL" id="PZQS01000005">
    <property type="protein sequence ID" value="PVD30657.1"/>
    <property type="molecule type" value="Genomic_DNA"/>
</dbReference>
<organism evidence="7 8">
    <name type="scientific">Pomacea canaliculata</name>
    <name type="common">Golden apple snail</name>
    <dbReference type="NCBI Taxonomy" id="400727"/>
    <lineage>
        <taxon>Eukaryota</taxon>
        <taxon>Metazoa</taxon>
        <taxon>Spiralia</taxon>
        <taxon>Lophotrochozoa</taxon>
        <taxon>Mollusca</taxon>
        <taxon>Gastropoda</taxon>
        <taxon>Caenogastropoda</taxon>
        <taxon>Architaenioglossa</taxon>
        <taxon>Ampullarioidea</taxon>
        <taxon>Ampullariidae</taxon>
        <taxon>Pomacea</taxon>
    </lineage>
</organism>
<dbReference type="STRING" id="400727.A0A2T7PB65"/>
<gene>
    <name evidence="7" type="ORF">C0Q70_09930</name>
</gene>
<dbReference type="GO" id="GO:0017111">
    <property type="term" value="F:ribonucleoside triphosphate phosphatase activity"/>
    <property type="evidence" value="ECO:0007669"/>
    <property type="project" value="TreeGrafter"/>
</dbReference>
<proteinExistence type="inferred from homology"/>
<keyword evidence="6" id="KW-0472">Membrane</keyword>
<protein>
    <submittedName>
        <fullName evidence="7">Uncharacterized protein</fullName>
    </submittedName>
</protein>
<keyword evidence="4" id="KW-0547">Nucleotide-binding</keyword>
<feature type="transmembrane region" description="Helical" evidence="6">
    <location>
        <begin position="104"/>
        <end position="125"/>
    </location>
</feature>
<evidence type="ECO:0000256" key="2">
    <source>
        <dbReference type="ARBA" id="ARBA00022801"/>
    </source>
</evidence>
<keyword evidence="6" id="KW-1133">Transmembrane helix</keyword>
<evidence type="ECO:0000256" key="3">
    <source>
        <dbReference type="PIRSR" id="PIRSR600407-1"/>
    </source>
</evidence>
<dbReference type="Pfam" id="PF01150">
    <property type="entry name" value="GDA1_CD39"/>
    <property type="match status" value="1"/>
</dbReference>
<dbReference type="CDD" id="cd24044">
    <property type="entry name" value="ASKHA_NBD_NTPDase1-like"/>
    <property type="match status" value="1"/>
</dbReference>
<dbReference type="PANTHER" id="PTHR11782:SF83">
    <property type="entry name" value="GUANOSINE-DIPHOSPHATASE"/>
    <property type="match status" value="1"/>
</dbReference>
<accession>A0A2T7PB65</accession>